<evidence type="ECO:0000313" key="2">
    <source>
        <dbReference type="Proteomes" id="UP001172680"/>
    </source>
</evidence>
<reference evidence="1" key="1">
    <citation type="submission" date="2022-10" db="EMBL/GenBank/DDBJ databases">
        <title>Culturing micro-colonial fungi from biological soil crusts in the Mojave desert and describing Neophaeococcomyces mojavensis, and introducing the new genera and species Taxawa tesnikishii.</title>
        <authorList>
            <person name="Kurbessoian T."/>
            <person name="Stajich J.E."/>
        </authorList>
    </citation>
    <scope>NUCLEOTIDE SEQUENCE</scope>
    <source>
        <strain evidence="1">JES_115</strain>
    </source>
</reference>
<organism evidence="1 2">
    <name type="scientific">Coniosporium tulheliwenetii</name>
    <dbReference type="NCBI Taxonomy" id="3383036"/>
    <lineage>
        <taxon>Eukaryota</taxon>
        <taxon>Fungi</taxon>
        <taxon>Dikarya</taxon>
        <taxon>Ascomycota</taxon>
        <taxon>Pezizomycotina</taxon>
        <taxon>Dothideomycetes</taxon>
        <taxon>Dothideomycetes incertae sedis</taxon>
        <taxon>Coniosporium</taxon>
    </lineage>
</organism>
<name>A0ACC2ZDI3_9PEZI</name>
<protein>
    <submittedName>
        <fullName evidence="1">Pre-mRNA-splicing factor cwc26</fullName>
    </submittedName>
</protein>
<gene>
    <name evidence="1" type="primary">CWC26</name>
    <name evidence="1" type="ORF">H2199_002906</name>
</gene>
<sequence>MSLADYLVKNYLTADAPSEKRSKKRKRKGTADPSAGLIIADDDTSGWNTSTNASGRDEDEGPTMAGHTASFRKSKQNAWKPIGVVAPTNADQAAADAIIASAAADRAAFAQAAEDAPRRQDGKRGPRGPADSLSNRRAGVPQKGGREGFSQNLDDDGGGGPPQSRETIYRDASGRIINVAMKRAEARAKADAEAKKAAEQAEEAKGDVQRREQAARRQQLQDAKYMPLARRADDVEMNEELRERDRWNDPAAQFISAKKEGRGPGGDKCIKGGGAE</sequence>
<proteinExistence type="predicted"/>
<accession>A0ACC2ZDI3</accession>
<evidence type="ECO:0000313" key="1">
    <source>
        <dbReference type="EMBL" id="KAJ9645863.1"/>
    </source>
</evidence>
<comment type="caution">
    <text evidence="1">The sequence shown here is derived from an EMBL/GenBank/DDBJ whole genome shotgun (WGS) entry which is preliminary data.</text>
</comment>
<keyword evidence="2" id="KW-1185">Reference proteome</keyword>
<dbReference type="Proteomes" id="UP001172680">
    <property type="component" value="Unassembled WGS sequence"/>
</dbReference>
<dbReference type="EMBL" id="JAPDRP010000007">
    <property type="protein sequence ID" value="KAJ9645863.1"/>
    <property type="molecule type" value="Genomic_DNA"/>
</dbReference>